<proteinExistence type="predicted"/>
<dbReference type="SUPFAM" id="SSF53474">
    <property type="entry name" value="alpha/beta-Hydrolases"/>
    <property type="match status" value="1"/>
</dbReference>
<keyword evidence="3" id="KW-1185">Reference proteome</keyword>
<dbReference type="InterPro" id="IPR029058">
    <property type="entry name" value="AB_hydrolase_fold"/>
</dbReference>
<dbReference type="PANTHER" id="PTHR43798:SF33">
    <property type="entry name" value="HYDROLASE, PUTATIVE (AFU_ORTHOLOGUE AFUA_2G14860)-RELATED"/>
    <property type="match status" value="1"/>
</dbReference>
<keyword evidence="2" id="KW-0378">Hydrolase</keyword>
<name>A0A2U0SH79_9SPHN</name>
<dbReference type="PRINTS" id="PR00111">
    <property type="entry name" value="ABHYDROLASE"/>
</dbReference>
<dbReference type="InterPro" id="IPR000073">
    <property type="entry name" value="AB_hydrolase_1"/>
</dbReference>
<accession>A0A2U0SH79</accession>
<dbReference type="RefSeq" id="WP_116470116.1">
    <property type="nucleotide sequence ID" value="NZ_QENQ01000001.1"/>
</dbReference>
<feature type="domain" description="AB hydrolase-1" evidence="1">
    <location>
        <begin position="26"/>
        <end position="165"/>
    </location>
</feature>
<dbReference type="Proteomes" id="UP000245890">
    <property type="component" value="Unassembled WGS sequence"/>
</dbReference>
<comment type="caution">
    <text evidence="2">The sequence shown here is derived from an EMBL/GenBank/DDBJ whole genome shotgun (WGS) entry which is preliminary data.</text>
</comment>
<evidence type="ECO:0000313" key="3">
    <source>
        <dbReference type="Proteomes" id="UP000245890"/>
    </source>
</evidence>
<dbReference type="Gene3D" id="3.40.50.1820">
    <property type="entry name" value="alpha/beta hydrolase"/>
    <property type="match status" value="1"/>
</dbReference>
<dbReference type="GO" id="GO:0016787">
    <property type="term" value="F:hydrolase activity"/>
    <property type="evidence" value="ECO:0007669"/>
    <property type="project" value="UniProtKB-KW"/>
</dbReference>
<reference evidence="2 3" key="1">
    <citation type="submission" date="2018-05" db="EMBL/GenBank/DDBJ databases">
        <title>Description of Sphingomonas pokkalii sp nov, isolated from the rhizosphere of saline tolerant pokkali rice and its draft genome analysis.</title>
        <authorList>
            <person name="Menon R."/>
            <person name="Kumari S."/>
            <person name="Rameshkumar N."/>
        </authorList>
    </citation>
    <scope>NUCLEOTIDE SEQUENCE [LARGE SCALE GENOMIC DNA]</scope>
    <source>
        <strain evidence="2 3">L3B27</strain>
    </source>
</reference>
<dbReference type="InterPro" id="IPR050266">
    <property type="entry name" value="AB_hydrolase_sf"/>
</dbReference>
<dbReference type="Pfam" id="PF00561">
    <property type="entry name" value="Abhydrolase_1"/>
    <property type="match status" value="1"/>
</dbReference>
<dbReference type="OrthoDB" id="7618865at2"/>
<sequence length="268" mass="28494">MTALHRAYADGPFGQIHFQSAAEGVPLVLLHQAVMHSDQFSNVFAPLIAHGLRPIAIDMPGFGMSDATAHVPGIADFAQVVLPVLDALGIDRAVVGGHHTGSLVATETAVRHPDRVRGLVMGGTMVMPDAQRLAMRDSFAEREKKFGPLPGGQHMVELFATRERFAAGTVDLARISEYVTQALVARGPYWYGHHAAFDYDHVAAIRALAVPAMILSNSGDMIHEAAVAAHALRPDIPLVTLPGGGIDIVDQAPQAWADAIADFVATLP</sequence>
<dbReference type="GO" id="GO:0016020">
    <property type="term" value="C:membrane"/>
    <property type="evidence" value="ECO:0007669"/>
    <property type="project" value="TreeGrafter"/>
</dbReference>
<dbReference type="PANTHER" id="PTHR43798">
    <property type="entry name" value="MONOACYLGLYCEROL LIPASE"/>
    <property type="match status" value="1"/>
</dbReference>
<evidence type="ECO:0000259" key="1">
    <source>
        <dbReference type="Pfam" id="PF00561"/>
    </source>
</evidence>
<protein>
    <submittedName>
        <fullName evidence="2">Alpha/beta hydrolase</fullName>
    </submittedName>
</protein>
<gene>
    <name evidence="2" type="ORF">DD559_16325</name>
</gene>
<dbReference type="EMBL" id="QENQ01000001">
    <property type="protein sequence ID" value="PVX30709.1"/>
    <property type="molecule type" value="Genomic_DNA"/>
</dbReference>
<evidence type="ECO:0000313" key="2">
    <source>
        <dbReference type="EMBL" id="PVX30709.1"/>
    </source>
</evidence>
<organism evidence="2 3">
    <name type="scientific">Sphingomonas pokkalii</name>
    <dbReference type="NCBI Taxonomy" id="2175090"/>
    <lineage>
        <taxon>Bacteria</taxon>
        <taxon>Pseudomonadati</taxon>
        <taxon>Pseudomonadota</taxon>
        <taxon>Alphaproteobacteria</taxon>
        <taxon>Sphingomonadales</taxon>
        <taxon>Sphingomonadaceae</taxon>
        <taxon>Sphingomonas</taxon>
    </lineage>
</organism>
<dbReference type="AlphaFoldDB" id="A0A2U0SH79"/>